<dbReference type="AlphaFoldDB" id="F5ZEF6"/>
<dbReference type="RefSeq" id="WP_013785275.1">
    <property type="nucleotide sequence ID" value="NC_015554.1"/>
</dbReference>
<protein>
    <submittedName>
        <fullName evidence="1">Transposase IS66</fullName>
    </submittedName>
</protein>
<name>F5ZEF6_ALTNA</name>
<accession>F5ZEF6</accession>
<organism evidence="1 2">
    <name type="scientific">Alteromonas naphthalenivorans</name>
    <dbReference type="NCBI Taxonomy" id="715451"/>
    <lineage>
        <taxon>Bacteria</taxon>
        <taxon>Pseudomonadati</taxon>
        <taxon>Pseudomonadota</taxon>
        <taxon>Gammaproteobacteria</taxon>
        <taxon>Alteromonadales</taxon>
        <taxon>Alteromonadaceae</taxon>
        <taxon>Alteromonas/Salinimonas group</taxon>
        <taxon>Alteromonas</taxon>
    </lineage>
</organism>
<gene>
    <name evidence="1" type="ordered locus">ambt_14155</name>
</gene>
<dbReference type="HOGENOM" id="CLU_1691830_0_0_6"/>
<dbReference type="KEGG" id="alt:ambt_14155"/>
<evidence type="ECO:0000313" key="2">
    <source>
        <dbReference type="Proteomes" id="UP000000683"/>
    </source>
</evidence>
<proteinExistence type="predicted"/>
<sequence length="155" mass="18578">MELSDAYLRYPDDTALKVITSNFTELLAGIVRDIEERSKSRKRYLKRFKPEIHLCHKTIVATDCHNIDTKKLQSRLLKYWHELFEFTNHNDIHWNNTVAEHAIKLIATHRNKNLKYLSIKKIEDYMTILTIYQNCEIKEKSFLRFLLNQKPDDIL</sequence>
<evidence type="ECO:0000313" key="1">
    <source>
        <dbReference type="EMBL" id="AEF04347.1"/>
    </source>
</evidence>
<dbReference type="SUPFAM" id="SSF47060">
    <property type="entry name" value="S15/NS1 RNA-binding domain"/>
    <property type="match status" value="1"/>
</dbReference>
<dbReference type="Proteomes" id="UP000000683">
    <property type="component" value="Chromosome"/>
</dbReference>
<dbReference type="eggNOG" id="COG3316">
    <property type="taxonomic scope" value="Bacteria"/>
</dbReference>
<dbReference type="EMBL" id="CP002339">
    <property type="protein sequence ID" value="AEF04347.1"/>
    <property type="molecule type" value="Genomic_DNA"/>
</dbReference>
<reference evidence="1 2" key="1">
    <citation type="journal article" date="2011" name="J. Bacteriol.">
        <title>Complete genome sequence of the polycyclic aromatic hydrocarbon-degrading bacterium Alteromonas sp. strain SN2.</title>
        <authorList>
            <person name="Jin H.M."/>
            <person name="Jeong H."/>
            <person name="Moon E.J."/>
            <person name="Math R.K."/>
            <person name="Lee K."/>
            <person name="Kim H.J."/>
            <person name="Jeon C.O."/>
            <person name="Oh T.K."/>
            <person name="Kim J.F."/>
        </authorList>
    </citation>
    <scope>NUCLEOTIDE SEQUENCE [LARGE SCALE GENOMIC DNA]</scope>
    <source>
        <strain evidence="2">JCM 17741 / KACC 18427 / KCTC 11700BP / SN2</strain>
    </source>
</reference>
<keyword evidence="2" id="KW-1185">Reference proteome</keyword>
<dbReference type="OrthoDB" id="9800877at2"/>
<dbReference type="InterPro" id="IPR009068">
    <property type="entry name" value="uS15_NS1_RNA-bd_sf"/>
</dbReference>